<dbReference type="Pfam" id="PF13692">
    <property type="entry name" value="Glyco_trans_1_4"/>
    <property type="match status" value="1"/>
</dbReference>
<sequence>MATGAGFEIAQASLPERLSWSVQSAAPELVILTTSSPYSGNATYAQRIRTYCESLSVRTAIWHHDDFSDENALVSALRGTPCRGLIGIHAYRSGRLFLERDFAFPFVIVLGGTDANLFDQPAERDIIQRVLASARAVVAMSAPLKARMLERYPTTLPPAITVIPPAPAFARVHAVQPLARLVIIGPTLDRTYREEVEAKLPTGALLASPVAPADLHAMMVASCGVLNSSLSEGVCGTLLEAMRLGCVCLARRNGSNEYLVEHQVTGLVYEAPSEAESWMQYLLGSDGIIVEQRRQKDISG</sequence>
<dbReference type="PANTHER" id="PTHR46660">
    <property type="match status" value="1"/>
</dbReference>
<dbReference type="FunCoup" id="A9UUH7">
    <property type="interactions" value="21"/>
</dbReference>
<dbReference type="InterPro" id="IPR052622">
    <property type="entry name" value="Glycosyltransferase_G1"/>
</dbReference>
<dbReference type="SUPFAM" id="SSF53756">
    <property type="entry name" value="UDP-Glycosyltransferase/glycogen phosphorylase"/>
    <property type="match status" value="1"/>
</dbReference>
<evidence type="ECO:0000313" key="1">
    <source>
        <dbReference type="EMBL" id="EDQ90905.1"/>
    </source>
</evidence>
<dbReference type="InParanoid" id="A9UUH7"/>
<name>A9UUH7_MONBE</name>
<dbReference type="EMBL" id="CH991546">
    <property type="protein sequence ID" value="EDQ90905.1"/>
    <property type="molecule type" value="Genomic_DNA"/>
</dbReference>
<dbReference type="eggNOG" id="ENOG502QQZE">
    <property type="taxonomic scope" value="Eukaryota"/>
</dbReference>
<organism evidence="1 2">
    <name type="scientific">Monosiga brevicollis</name>
    <name type="common">Choanoflagellate</name>
    <dbReference type="NCBI Taxonomy" id="81824"/>
    <lineage>
        <taxon>Eukaryota</taxon>
        <taxon>Choanoflagellata</taxon>
        <taxon>Craspedida</taxon>
        <taxon>Salpingoecidae</taxon>
        <taxon>Monosiga</taxon>
    </lineage>
</organism>
<dbReference type="PANTHER" id="PTHR46660:SF2">
    <property type="entry name" value="GLYCOSYLTRANSFERASE 1 DOMAIN-CONTAINING PROTEIN 1"/>
    <property type="match status" value="1"/>
</dbReference>
<dbReference type="GeneID" id="5889348"/>
<keyword evidence="2" id="KW-1185">Reference proteome</keyword>
<evidence type="ECO:0000313" key="2">
    <source>
        <dbReference type="Proteomes" id="UP000001357"/>
    </source>
</evidence>
<reference evidence="1 2" key="1">
    <citation type="journal article" date="2008" name="Nature">
        <title>The genome of the choanoflagellate Monosiga brevicollis and the origin of metazoans.</title>
        <authorList>
            <consortium name="JGI Sequencing"/>
            <person name="King N."/>
            <person name="Westbrook M.J."/>
            <person name="Young S.L."/>
            <person name="Kuo A."/>
            <person name="Abedin M."/>
            <person name="Chapman J."/>
            <person name="Fairclough S."/>
            <person name="Hellsten U."/>
            <person name="Isogai Y."/>
            <person name="Letunic I."/>
            <person name="Marr M."/>
            <person name="Pincus D."/>
            <person name="Putnam N."/>
            <person name="Rokas A."/>
            <person name="Wright K.J."/>
            <person name="Zuzow R."/>
            <person name="Dirks W."/>
            <person name="Good M."/>
            <person name="Goodstein D."/>
            <person name="Lemons D."/>
            <person name="Li W."/>
            <person name="Lyons J.B."/>
            <person name="Morris A."/>
            <person name="Nichols S."/>
            <person name="Richter D.J."/>
            <person name="Salamov A."/>
            <person name="Bork P."/>
            <person name="Lim W.A."/>
            <person name="Manning G."/>
            <person name="Miller W.T."/>
            <person name="McGinnis W."/>
            <person name="Shapiro H."/>
            <person name="Tjian R."/>
            <person name="Grigoriev I.V."/>
            <person name="Rokhsar D."/>
        </authorList>
    </citation>
    <scope>NUCLEOTIDE SEQUENCE [LARGE SCALE GENOMIC DNA]</scope>
    <source>
        <strain evidence="2">MX1 / ATCC 50154</strain>
    </source>
</reference>
<protein>
    <recommendedName>
        <fullName evidence="3">Glycosyl transferase family 1 domain-containing protein</fullName>
    </recommendedName>
</protein>
<evidence type="ECO:0008006" key="3">
    <source>
        <dbReference type="Google" id="ProtNLM"/>
    </source>
</evidence>
<proteinExistence type="predicted"/>
<dbReference type="CDD" id="cd01635">
    <property type="entry name" value="Glycosyltransferase_GTB-type"/>
    <property type="match status" value="1"/>
</dbReference>
<dbReference type="Proteomes" id="UP000001357">
    <property type="component" value="Unassembled WGS sequence"/>
</dbReference>
<accession>A9UUH7</accession>
<dbReference type="RefSeq" id="XP_001744202.1">
    <property type="nucleotide sequence ID" value="XM_001744150.1"/>
</dbReference>
<gene>
    <name evidence="1" type="ORF">MONBRDRAFT_24029</name>
</gene>
<dbReference type="OMA" id="RIRTYCE"/>
<dbReference type="AlphaFoldDB" id="A9UUH7"/>
<dbReference type="Gene3D" id="3.40.50.2000">
    <property type="entry name" value="Glycogen Phosphorylase B"/>
    <property type="match status" value="1"/>
</dbReference>
<dbReference type="KEGG" id="mbr:MONBRDRAFT_24029"/>